<feature type="compositionally biased region" description="Low complexity" evidence="1">
    <location>
        <begin position="493"/>
        <end position="509"/>
    </location>
</feature>
<gene>
    <name evidence="3" type="ORF">SSGG_02574</name>
</gene>
<dbReference type="Proteomes" id="UP000003986">
    <property type="component" value="Unassembled WGS sequence"/>
</dbReference>
<protein>
    <submittedName>
        <fullName evidence="3">Predicted protein</fullName>
    </submittedName>
</protein>
<keyword evidence="2" id="KW-0472">Membrane</keyword>
<dbReference type="EMBL" id="DS999644">
    <property type="protein sequence ID" value="EFE75207.2"/>
    <property type="molecule type" value="Genomic_DNA"/>
</dbReference>
<evidence type="ECO:0000313" key="4">
    <source>
        <dbReference type="Proteomes" id="UP000003986"/>
    </source>
</evidence>
<accession>D6AKF5</accession>
<name>D6AKF5_STRFL</name>
<reference evidence="4" key="2">
    <citation type="submission" date="2008-12" db="EMBL/GenBank/DDBJ databases">
        <title>Annotation of Streptomyces roseosporus strain NRRL 15998.</title>
        <authorList>
            <consortium name="The Broad Institute Genome Sequencing Platform"/>
            <consortium name="Broad Institute Microbial Sequencing Center"/>
            <person name="Fischbach M."/>
            <person name="Ward D."/>
            <person name="Young S."/>
            <person name="Kodira C.D."/>
            <person name="Zeng Q."/>
            <person name="Koehrsen M."/>
            <person name="Godfrey P."/>
            <person name="Alvarado L."/>
            <person name="Berlin A.M."/>
            <person name="Borenstein D."/>
            <person name="Chen Z."/>
            <person name="Engels R."/>
            <person name="Freedman E."/>
            <person name="Gellesch M."/>
            <person name="Goldberg J."/>
            <person name="Griggs A."/>
            <person name="Gujja S."/>
            <person name="Heiman D.I."/>
            <person name="Hepburn T.A."/>
            <person name="Howarth C."/>
            <person name="Jen D."/>
            <person name="Larson L."/>
            <person name="Lewis B."/>
            <person name="Mehta T."/>
            <person name="Park D."/>
            <person name="Pearson M."/>
            <person name="Roberts A."/>
            <person name="Saif S."/>
            <person name="Shea T.D."/>
            <person name="Shenoy N."/>
            <person name="Sisk P."/>
            <person name="Stolte C."/>
            <person name="Sykes S.N."/>
            <person name="Walk T."/>
            <person name="White J."/>
            <person name="Yandava C."/>
            <person name="Straight P."/>
            <person name="Clardy J."/>
            <person name="Hung D."/>
            <person name="Kolter R."/>
            <person name="Mekalanos J."/>
            <person name="Walker S."/>
            <person name="Walsh C.T."/>
            <person name="Wieland B.L.C."/>
            <person name="Ilzarbe M."/>
            <person name="Galagan J."/>
            <person name="Nusbaum C."/>
            <person name="Birren B."/>
        </authorList>
    </citation>
    <scope>NUCLEOTIDE SEQUENCE [LARGE SCALE GENOMIC DNA]</scope>
    <source>
        <strain evidence="4">NRRL 15998</strain>
    </source>
</reference>
<feature type="transmembrane region" description="Helical" evidence="2">
    <location>
        <begin position="178"/>
        <end position="196"/>
    </location>
</feature>
<proteinExistence type="predicted"/>
<reference evidence="4" key="1">
    <citation type="submission" date="2008-10" db="EMBL/GenBank/DDBJ databases">
        <authorList>
            <person name="Molnar K."/>
        </authorList>
    </citation>
    <scope>NUCLEOTIDE SEQUENCE [LARGE SCALE GENOMIC DNA]</scope>
    <source>
        <strain evidence="4">NRRL 15998</strain>
    </source>
</reference>
<keyword evidence="2" id="KW-0812">Transmembrane</keyword>
<feature type="transmembrane region" description="Helical" evidence="2">
    <location>
        <begin position="264"/>
        <end position="283"/>
    </location>
</feature>
<feature type="compositionally biased region" description="Gly residues" evidence="1">
    <location>
        <begin position="510"/>
        <end position="529"/>
    </location>
</feature>
<feature type="transmembrane region" description="Helical" evidence="2">
    <location>
        <begin position="208"/>
        <end position="227"/>
    </location>
</feature>
<organism evidence="3 4">
    <name type="scientific">Streptomyces filamentosus NRRL 15998</name>
    <dbReference type="NCBI Taxonomy" id="457431"/>
    <lineage>
        <taxon>Bacteria</taxon>
        <taxon>Bacillati</taxon>
        <taxon>Actinomycetota</taxon>
        <taxon>Actinomycetes</taxon>
        <taxon>Kitasatosporales</taxon>
        <taxon>Streptomycetaceae</taxon>
        <taxon>Streptomyces</taxon>
    </lineage>
</organism>
<feature type="compositionally biased region" description="Basic and acidic residues" evidence="1">
    <location>
        <begin position="467"/>
        <end position="490"/>
    </location>
</feature>
<evidence type="ECO:0000256" key="2">
    <source>
        <dbReference type="SAM" id="Phobius"/>
    </source>
</evidence>
<evidence type="ECO:0000256" key="1">
    <source>
        <dbReference type="SAM" id="MobiDB-lite"/>
    </source>
</evidence>
<feature type="region of interest" description="Disordered" evidence="1">
    <location>
        <begin position="462"/>
        <end position="529"/>
    </location>
</feature>
<feature type="transmembrane region" description="Helical" evidence="2">
    <location>
        <begin position="116"/>
        <end position="137"/>
    </location>
</feature>
<keyword evidence="2" id="KW-1133">Transmembrane helix</keyword>
<feature type="transmembrane region" description="Helical" evidence="2">
    <location>
        <begin position="303"/>
        <end position="320"/>
    </location>
</feature>
<sequence>MAGGEGVVTGPEWLAGKRSPAWPVWAGAVAGRLAGNARGSGRRGAYGMFIRGTYHDRPLTVDHIKYLPPGTLPEGGVPVWSVGGDGSTTRSVTGGSVTAWSVADAEKWRRAGVPTVLAPVLGGWILAALVLTAYVLLLGLSSASGAWRDGLGGGTDWLRYPGMVLLTALPLWYRYVPVAVFPAALFVAVEAALLAARTGEIDRPATAGYLVVLAVCALAVTGGGLRLRARRRQRALALAAAGKRRFPLPGGVPESDGHRGHGQVYLGLALCLIGLAILTDGLVEDLTSGGVGYDAIGQQRVCLVLLVAGTAFAGWGQLAYRAARRLHEEDQPALIVDIRAGADGRHWVCADARTPSAPPLVAYVPRRRDTRTRTRLLGSGSVYVEGNGHHDVDPRREPFEAILYGTPVEGDEVVLEYACAEYHRYQEMGRMYAAVTTAPLRPDRHHGLGVWEPVDGAARQRERLRKAREEAARPRAANERAKREAEERRRNPPRSSSTRSSGSDGSGRYSSGGGCGSSCGSSCGGCGGD</sequence>
<dbReference type="AlphaFoldDB" id="D6AKF5"/>
<evidence type="ECO:0000313" key="3">
    <source>
        <dbReference type="EMBL" id="EFE75207.2"/>
    </source>
</evidence>